<protein>
    <submittedName>
        <fullName evidence="2">Uncharacterized protein</fullName>
    </submittedName>
</protein>
<dbReference type="Proteomes" id="UP001190700">
    <property type="component" value="Unassembled WGS sequence"/>
</dbReference>
<gene>
    <name evidence="2" type="ORF">CYMTET_4072</name>
</gene>
<accession>A0AAE0LKS1</accession>
<dbReference type="AlphaFoldDB" id="A0AAE0LKS1"/>
<proteinExistence type="predicted"/>
<reference evidence="2 3" key="1">
    <citation type="journal article" date="2015" name="Genome Biol. Evol.">
        <title>Comparative Genomics of a Bacterivorous Green Alga Reveals Evolutionary Causalities and Consequences of Phago-Mixotrophic Mode of Nutrition.</title>
        <authorList>
            <person name="Burns J.A."/>
            <person name="Paasch A."/>
            <person name="Narechania A."/>
            <person name="Kim E."/>
        </authorList>
    </citation>
    <scope>NUCLEOTIDE SEQUENCE [LARGE SCALE GENOMIC DNA]</scope>
    <source>
        <strain evidence="2 3">PLY_AMNH</strain>
    </source>
</reference>
<keyword evidence="3" id="KW-1185">Reference proteome</keyword>
<evidence type="ECO:0000313" key="3">
    <source>
        <dbReference type="Proteomes" id="UP001190700"/>
    </source>
</evidence>
<comment type="caution">
    <text evidence="2">The sequence shown here is derived from an EMBL/GenBank/DDBJ whole genome shotgun (WGS) entry which is preliminary data.</text>
</comment>
<evidence type="ECO:0000256" key="1">
    <source>
        <dbReference type="SAM" id="MobiDB-lite"/>
    </source>
</evidence>
<feature type="region of interest" description="Disordered" evidence="1">
    <location>
        <begin position="1"/>
        <end position="42"/>
    </location>
</feature>
<feature type="region of interest" description="Disordered" evidence="1">
    <location>
        <begin position="60"/>
        <end position="79"/>
    </location>
</feature>
<sequence>MIGRDKTRRRPGAREPPSASSPQPEEKPSIGPGGDPMGLLNSQSMVESIAALRCCTRSAEAGVKRAESEDENSGLELQGKEVEEDALIDSKENVLVGSFATQSGFRTGTAVSMSGSLMNCLSTYPEVRIFINYDDWR</sequence>
<dbReference type="EMBL" id="LGRX02000471">
    <property type="protein sequence ID" value="KAK3288455.1"/>
    <property type="molecule type" value="Genomic_DNA"/>
</dbReference>
<name>A0AAE0LKS1_9CHLO</name>
<feature type="compositionally biased region" description="Basic residues" evidence="1">
    <location>
        <begin position="1"/>
        <end position="11"/>
    </location>
</feature>
<organism evidence="2 3">
    <name type="scientific">Cymbomonas tetramitiformis</name>
    <dbReference type="NCBI Taxonomy" id="36881"/>
    <lineage>
        <taxon>Eukaryota</taxon>
        <taxon>Viridiplantae</taxon>
        <taxon>Chlorophyta</taxon>
        <taxon>Pyramimonadophyceae</taxon>
        <taxon>Pyramimonadales</taxon>
        <taxon>Pyramimonadaceae</taxon>
        <taxon>Cymbomonas</taxon>
    </lineage>
</organism>
<evidence type="ECO:0000313" key="2">
    <source>
        <dbReference type="EMBL" id="KAK3288455.1"/>
    </source>
</evidence>